<sequence length="82" mass="9712">MKPHGVTDEQINLRAFPFPLKDQAKDWLYYLPSGSITTLNDMKKFFLKKFFLASKAANILKEIYGITQLNGETLYEYWERFK</sequence>
<accession>A0A9W7MTR5</accession>
<keyword evidence="3" id="KW-1185">Reference proteome</keyword>
<reference evidence="2" key="1">
    <citation type="submission" date="2023-05" db="EMBL/GenBank/DDBJ databases">
        <title>Genome and transcriptome analyses reveal genes involved in the formation of fine ridges on petal epidermal cells in Hibiscus trionum.</title>
        <authorList>
            <person name="Koshimizu S."/>
            <person name="Masuda S."/>
            <person name="Ishii T."/>
            <person name="Shirasu K."/>
            <person name="Hoshino A."/>
            <person name="Arita M."/>
        </authorList>
    </citation>
    <scope>NUCLEOTIDE SEQUENCE</scope>
    <source>
        <strain evidence="2">Hamamatsu line</strain>
    </source>
</reference>
<protein>
    <recommendedName>
        <fullName evidence="1">Retrotransposon gag domain-containing protein</fullName>
    </recommendedName>
</protein>
<dbReference type="InterPro" id="IPR005162">
    <property type="entry name" value="Retrotrans_gag_dom"/>
</dbReference>
<dbReference type="PANTHER" id="PTHR33223:SF3">
    <property type="match status" value="1"/>
</dbReference>
<proteinExistence type="predicted"/>
<dbReference type="AlphaFoldDB" id="A0A9W7MTR5"/>
<evidence type="ECO:0000259" key="1">
    <source>
        <dbReference type="Pfam" id="PF03732"/>
    </source>
</evidence>
<dbReference type="PANTHER" id="PTHR33223">
    <property type="entry name" value="CCHC-TYPE DOMAIN-CONTAINING PROTEIN"/>
    <property type="match status" value="1"/>
</dbReference>
<gene>
    <name evidence="2" type="ORF">HRI_004565800</name>
</gene>
<organism evidence="2 3">
    <name type="scientific">Hibiscus trionum</name>
    <name type="common">Flower of an hour</name>
    <dbReference type="NCBI Taxonomy" id="183268"/>
    <lineage>
        <taxon>Eukaryota</taxon>
        <taxon>Viridiplantae</taxon>
        <taxon>Streptophyta</taxon>
        <taxon>Embryophyta</taxon>
        <taxon>Tracheophyta</taxon>
        <taxon>Spermatophyta</taxon>
        <taxon>Magnoliopsida</taxon>
        <taxon>eudicotyledons</taxon>
        <taxon>Gunneridae</taxon>
        <taxon>Pentapetalae</taxon>
        <taxon>rosids</taxon>
        <taxon>malvids</taxon>
        <taxon>Malvales</taxon>
        <taxon>Malvaceae</taxon>
        <taxon>Malvoideae</taxon>
        <taxon>Hibiscus</taxon>
    </lineage>
</organism>
<dbReference type="Proteomes" id="UP001165190">
    <property type="component" value="Unassembled WGS sequence"/>
</dbReference>
<dbReference type="OrthoDB" id="1689420at2759"/>
<dbReference type="Pfam" id="PF03732">
    <property type="entry name" value="Retrotrans_gag"/>
    <property type="match status" value="1"/>
</dbReference>
<feature type="domain" description="Retrotransposon gag" evidence="1">
    <location>
        <begin position="15"/>
        <end position="82"/>
    </location>
</feature>
<evidence type="ECO:0000313" key="3">
    <source>
        <dbReference type="Proteomes" id="UP001165190"/>
    </source>
</evidence>
<dbReference type="EMBL" id="BSYR01000053">
    <property type="protein sequence ID" value="GMJ08966.1"/>
    <property type="molecule type" value="Genomic_DNA"/>
</dbReference>
<name>A0A9W7MTR5_HIBTR</name>
<comment type="caution">
    <text evidence="2">The sequence shown here is derived from an EMBL/GenBank/DDBJ whole genome shotgun (WGS) entry which is preliminary data.</text>
</comment>
<evidence type="ECO:0000313" key="2">
    <source>
        <dbReference type="EMBL" id="GMJ08966.1"/>
    </source>
</evidence>